<evidence type="ECO:0000256" key="6">
    <source>
        <dbReference type="ARBA" id="ARBA00023237"/>
    </source>
</evidence>
<keyword evidence="7" id="KW-0449">Lipoprotein</keyword>
<dbReference type="GO" id="GO:0008360">
    <property type="term" value="P:regulation of cell shape"/>
    <property type="evidence" value="ECO:0007669"/>
    <property type="project" value="UniProtKB-KW"/>
</dbReference>
<dbReference type="Gene3D" id="1.25.40.10">
    <property type="entry name" value="Tetratricopeptide repeat domain"/>
    <property type="match status" value="1"/>
</dbReference>
<keyword evidence="3" id="KW-0573">Peptidoglycan synthesis</keyword>
<evidence type="ECO:0000256" key="4">
    <source>
        <dbReference type="ARBA" id="ARBA00023136"/>
    </source>
</evidence>
<evidence type="ECO:0000313" key="10">
    <source>
        <dbReference type="Proteomes" id="UP000072660"/>
    </source>
</evidence>
<evidence type="ECO:0008006" key="11">
    <source>
        <dbReference type="Google" id="ProtNLM"/>
    </source>
</evidence>
<dbReference type="PANTHER" id="PTHR38038:SF1">
    <property type="entry name" value="PENICILLIN-BINDING PROTEIN ACTIVATOR LPOA"/>
    <property type="match status" value="1"/>
</dbReference>
<dbReference type="GO" id="GO:0030234">
    <property type="term" value="F:enzyme regulator activity"/>
    <property type="evidence" value="ECO:0007669"/>
    <property type="project" value="TreeGrafter"/>
</dbReference>
<dbReference type="Pfam" id="PF04348">
    <property type="entry name" value="LppC"/>
    <property type="match status" value="1"/>
</dbReference>
<keyword evidence="1 8" id="KW-0732">Signal</keyword>
<evidence type="ECO:0000256" key="8">
    <source>
        <dbReference type="SAM" id="SignalP"/>
    </source>
</evidence>
<evidence type="ECO:0000256" key="1">
    <source>
        <dbReference type="ARBA" id="ARBA00022729"/>
    </source>
</evidence>
<dbReference type="Gene3D" id="1.25.40.650">
    <property type="match status" value="1"/>
</dbReference>
<gene>
    <name evidence="9" type="ORF">AXE65_00185</name>
</gene>
<dbReference type="EMBL" id="LSZO01000112">
    <property type="protein sequence ID" value="KXU38618.1"/>
    <property type="molecule type" value="Genomic_DNA"/>
</dbReference>
<feature type="chain" id="PRO_5007299473" description="Penicillin-binding protein activator" evidence="8">
    <location>
        <begin position="27"/>
        <end position="590"/>
    </location>
</feature>
<accession>A0A139SVL2</accession>
<dbReference type="GO" id="GO:0031241">
    <property type="term" value="C:periplasmic side of cell outer membrane"/>
    <property type="evidence" value="ECO:0007669"/>
    <property type="project" value="TreeGrafter"/>
</dbReference>
<keyword evidence="6" id="KW-0998">Cell outer membrane</keyword>
<dbReference type="SUPFAM" id="SSF53822">
    <property type="entry name" value="Periplasmic binding protein-like I"/>
    <property type="match status" value="1"/>
</dbReference>
<dbReference type="GO" id="GO:0009252">
    <property type="term" value="P:peptidoglycan biosynthetic process"/>
    <property type="evidence" value="ECO:0007669"/>
    <property type="project" value="UniProtKB-KW"/>
</dbReference>
<dbReference type="InterPro" id="IPR028082">
    <property type="entry name" value="Peripla_BP_I"/>
</dbReference>
<keyword evidence="5" id="KW-0564">Palmitate</keyword>
<protein>
    <recommendedName>
        <fullName evidence="11">Penicillin-binding protein activator</fullName>
    </recommendedName>
</protein>
<dbReference type="CDD" id="cd06339">
    <property type="entry name" value="PBP1_YraM_LppC_lipoprotein-like"/>
    <property type="match status" value="1"/>
</dbReference>
<dbReference type="Gene3D" id="3.40.50.2300">
    <property type="match status" value="2"/>
</dbReference>
<name>A0A139SVL2_9GAMM</name>
<dbReference type="AlphaFoldDB" id="A0A139SVL2"/>
<dbReference type="InterPro" id="IPR011990">
    <property type="entry name" value="TPR-like_helical_dom_sf"/>
</dbReference>
<keyword evidence="10" id="KW-1185">Reference proteome</keyword>
<feature type="signal peptide" evidence="8">
    <location>
        <begin position="1"/>
        <end position="26"/>
    </location>
</feature>
<reference evidence="9 10" key="1">
    <citation type="submission" date="2016-02" db="EMBL/GenBank/DDBJ databases">
        <authorList>
            <person name="Wen L."/>
            <person name="He K."/>
            <person name="Yang H."/>
        </authorList>
    </citation>
    <scope>NUCLEOTIDE SEQUENCE [LARGE SCALE GENOMIC DNA]</scope>
    <source>
        <strain evidence="9 10">CV58</strain>
    </source>
</reference>
<sequence length="590" mass="64350">MMTRLYPFVILFLLALLVACRNTPTAQQEGTQAVEPPSVEQLLKKAGRGQSEKAQKLRLSAAELAFAQGDIESSSTILAQITQASLPLAEQMQISALTAEIALAQGQNKAAMAALEQPAPAHLDELPLSQQIRYQQVRARVLEANGQALAALRVRLYIAPLLEEEAQQASNDEAIWTLTKDLAPSIHETLGDSVLDGWLTLARSVSEAGALLYQQQDAIRTFVQNNPGHPAAQKLPPELLQLLTQQDQYLSRVALLLPQQGSLAAVGQALRDGFIAAQWQALKAQGRAPLVDVYDSERISDMDAFYQQAKASGALMVIGPLEKPLVRQLAMREQLPLPTLALNYADVQHSGPADLFQFGLAAEDEAREVARRAAADGMRRAVVMVPKSEWGERVLDVFHQSWSALGGELVAVEYLDQPVQISDQVANLLRQLRATSDGFASADFMFLAATSQQAQQVKPTLAYHRAANLPVYATSHLYNGSLMAGQGRDLEGIFFCETPWLLDASNPLRQQVASNWPEANSSLGRLYAMGIDAYHLASRLSLLKDVAGSSYEGLSGQLSLDNNLRIVRRLPWATFRNGQVQRLSPIGEAP</sequence>
<evidence type="ECO:0000256" key="3">
    <source>
        <dbReference type="ARBA" id="ARBA00022984"/>
    </source>
</evidence>
<dbReference type="OrthoDB" id="6708821at2"/>
<evidence type="ECO:0000256" key="7">
    <source>
        <dbReference type="ARBA" id="ARBA00023288"/>
    </source>
</evidence>
<comment type="caution">
    <text evidence="9">The sequence shown here is derived from an EMBL/GenBank/DDBJ whole genome shotgun (WGS) entry which is preliminary data.</text>
</comment>
<dbReference type="PROSITE" id="PS51257">
    <property type="entry name" value="PROKAR_LIPOPROTEIN"/>
    <property type="match status" value="1"/>
</dbReference>
<dbReference type="RefSeq" id="WP_068388988.1">
    <property type="nucleotide sequence ID" value="NZ_LSZO01000112.1"/>
</dbReference>
<dbReference type="PANTHER" id="PTHR38038">
    <property type="entry name" value="PENICILLIN-BINDING PROTEIN ACTIVATOR LPOA"/>
    <property type="match status" value="1"/>
</dbReference>
<organism evidence="9 10">
    <name type="scientific">Ventosimonas gracilis</name>
    <dbReference type="NCBI Taxonomy" id="1680762"/>
    <lineage>
        <taxon>Bacteria</taxon>
        <taxon>Pseudomonadati</taxon>
        <taxon>Pseudomonadota</taxon>
        <taxon>Gammaproteobacteria</taxon>
        <taxon>Pseudomonadales</taxon>
        <taxon>Ventosimonadaceae</taxon>
        <taxon>Ventosimonas</taxon>
    </lineage>
</organism>
<dbReference type="InterPro" id="IPR007443">
    <property type="entry name" value="LpoA"/>
</dbReference>
<keyword evidence="2" id="KW-0133">Cell shape</keyword>
<evidence type="ECO:0000313" key="9">
    <source>
        <dbReference type="EMBL" id="KXU38618.1"/>
    </source>
</evidence>
<evidence type="ECO:0000256" key="2">
    <source>
        <dbReference type="ARBA" id="ARBA00022960"/>
    </source>
</evidence>
<dbReference type="Proteomes" id="UP000072660">
    <property type="component" value="Unassembled WGS sequence"/>
</dbReference>
<keyword evidence="4" id="KW-0472">Membrane</keyword>
<proteinExistence type="predicted"/>
<evidence type="ECO:0000256" key="5">
    <source>
        <dbReference type="ARBA" id="ARBA00023139"/>
    </source>
</evidence>